<accession>A0AAN7ZS16</accession>
<dbReference type="InterPro" id="IPR050756">
    <property type="entry name" value="CSN3"/>
</dbReference>
<dbReference type="InterPro" id="IPR057985">
    <property type="entry name" value="TPR_PSMD3_N"/>
</dbReference>
<dbReference type="PANTHER" id="PTHR10758">
    <property type="entry name" value="26S PROTEASOME NON-ATPASE REGULATORY SUBUNIT 3/COP9 SIGNALOSOME COMPLEX SUBUNIT 3"/>
    <property type="match status" value="1"/>
</dbReference>
<sequence length="535" mass="61985">MNNSDNNSTDQQMFVPSTEVEQFISVLKELAKSNLTTTDSRHVWRALNELTTLRKKGLLISETLSVLCDTLYPDTDPRHDKKHLLQYLNDNHVTNVKDASKIRDSYPVRFYQVINNSPIDKKPFIEVAPSINSFVHLIIQIHLFDSHKFDLLNLFNQKAVLPNILKRYTSSSDETKDISNNNYNNNNINRSSLDLINSKLWFYITLGYEKVDRNINNNLIELRSEMMKFLKLSTLRHDNETKAMLIVSILRNFITLGEINYASDFVSKIEFPSNDVTSSLEARYYFYLSKINAIQLNYSTANDYIIAAIRKAPHNKNSLGFLQQANKLHGVIQLLMGDIPELSFFHQTDMQKSLYPYYHLTNTVKLGDLNKFTNVLTKFKRQLIKDDNYQLCVRLRSNVIKTGIRIISLTYKRISLKDICLKLSLDSEQTVEYMVSRSIRDGVIEANINHKDGYIETTELLNVYDTRDPQRVFDERIRFINQLHDESVLAMRYPDDKKKHLKKQNDDSSITNGGDFLDDGGLSDLSDLDDLDDFL</sequence>
<dbReference type="InterPro" id="IPR036390">
    <property type="entry name" value="WH_DNA-bd_sf"/>
</dbReference>
<dbReference type="Pfam" id="PF25573">
    <property type="entry name" value="TPR_PSMD3_N"/>
    <property type="match status" value="1"/>
</dbReference>
<dbReference type="GO" id="GO:0030234">
    <property type="term" value="F:enzyme regulator activity"/>
    <property type="evidence" value="ECO:0007669"/>
    <property type="project" value="InterPro"/>
</dbReference>
<dbReference type="GO" id="GO:0006511">
    <property type="term" value="P:ubiquitin-dependent protein catabolic process"/>
    <property type="evidence" value="ECO:0007669"/>
    <property type="project" value="TreeGrafter"/>
</dbReference>
<evidence type="ECO:0000259" key="3">
    <source>
        <dbReference type="PROSITE" id="PS50250"/>
    </source>
</evidence>
<evidence type="ECO:0000313" key="5">
    <source>
        <dbReference type="Proteomes" id="UP001306508"/>
    </source>
</evidence>
<name>A0AAN7ZS16_9SACH</name>
<evidence type="ECO:0000256" key="2">
    <source>
        <dbReference type="ARBA" id="ARBA00022942"/>
    </source>
</evidence>
<protein>
    <recommendedName>
        <fullName evidence="3">PCI domain-containing protein</fullName>
    </recommendedName>
</protein>
<evidence type="ECO:0000256" key="1">
    <source>
        <dbReference type="ARBA" id="ARBA00007912"/>
    </source>
</evidence>
<reference evidence="5" key="1">
    <citation type="submission" date="2023-07" db="EMBL/GenBank/DDBJ databases">
        <title>A draft genome of Kazachstania heterogenica Y-27499.</title>
        <authorList>
            <person name="Donic C."/>
            <person name="Kralova J.S."/>
            <person name="Fidel L."/>
            <person name="Ben-Dor S."/>
            <person name="Jung S."/>
        </authorList>
    </citation>
    <scope>NUCLEOTIDE SEQUENCE [LARGE SCALE GENOMIC DNA]</scope>
    <source>
        <strain evidence="5">Y27499</strain>
    </source>
</reference>
<dbReference type="SMART" id="SM00753">
    <property type="entry name" value="PAM"/>
    <property type="match status" value="1"/>
</dbReference>
<dbReference type="PROSITE" id="PS50250">
    <property type="entry name" value="PCI"/>
    <property type="match status" value="1"/>
</dbReference>
<dbReference type="Pfam" id="PF01399">
    <property type="entry name" value="PCI"/>
    <property type="match status" value="1"/>
</dbReference>
<dbReference type="GO" id="GO:0008541">
    <property type="term" value="C:proteasome regulatory particle, lid subcomplex"/>
    <property type="evidence" value="ECO:0007669"/>
    <property type="project" value="TreeGrafter"/>
</dbReference>
<dbReference type="InterPro" id="IPR000717">
    <property type="entry name" value="PCI_dom"/>
</dbReference>
<dbReference type="GO" id="GO:0042176">
    <property type="term" value="P:regulation of protein catabolic process"/>
    <property type="evidence" value="ECO:0007669"/>
    <property type="project" value="InterPro"/>
</dbReference>
<dbReference type="Proteomes" id="UP001306508">
    <property type="component" value="Unassembled WGS sequence"/>
</dbReference>
<feature type="domain" description="PCI" evidence="3">
    <location>
        <begin position="282"/>
        <end position="462"/>
    </location>
</feature>
<gene>
    <name evidence="4" type="ORF">RI543_003583</name>
</gene>
<keyword evidence="2" id="KW-0647">Proteasome</keyword>
<dbReference type="AlphaFoldDB" id="A0AAN7ZS16"/>
<comment type="caution">
    <text evidence="4">The sequence shown here is derived from an EMBL/GenBank/DDBJ whole genome shotgun (WGS) entry which is preliminary data.</text>
</comment>
<dbReference type="Pfam" id="PF08375">
    <property type="entry name" value="Rpn3_C"/>
    <property type="match status" value="1"/>
</dbReference>
<dbReference type="EMBL" id="JAWIZZ010000048">
    <property type="protein sequence ID" value="KAK5778964.1"/>
    <property type="molecule type" value="Genomic_DNA"/>
</dbReference>
<comment type="similarity">
    <text evidence="1">Belongs to the proteasome subunit S3 family.</text>
</comment>
<dbReference type="SUPFAM" id="SSF46785">
    <property type="entry name" value="Winged helix' DNA-binding domain"/>
    <property type="match status" value="1"/>
</dbReference>
<evidence type="ECO:0000313" key="4">
    <source>
        <dbReference type="EMBL" id="KAK5778964.1"/>
    </source>
</evidence>
<dbReference type="SMART" id="SM00088">
    <property type="entry name" value="PINT"/>
    <property type="match status" value="1"/>
</dbReference>
<keyword evidence="5" id="KW-1185">Reference proteome</keyword>
<dbReference type="InterPro" id="IPR013586">
    <property type="entry name" value="PSMD3_C"/>
</dbReference>
<proteinExistence type="inferred from homology"/>
<dbReference type="PANTHER" id="PTHR10758:SF2">
    <property type="entry name" value="26S PROTEASOME NON-ATPASE REGULATORY SUBUNIT 3"/>
    <property type="match status" value="1"/>
</dbReference>
<organism evidence="4 5">
    <name type="scientific">Arxiozyma heterogenica</name>
    <dbReference type="NCBI Taxonomy" id="278026"/>
    <lineage>
        <taxon>Eukaryota</taxon>
        <taxon>Fungi</taxon>
        <taxon>Dikarya</taxon>
        <taxon>Ascomycota</taxon>
        <taxon>Saccharomycotina</taxon>
        <taxon>Saccharomycetes</taxon>
        <taxon>Saccharomycetales</taxon>
        <taxon>Saccharomycetaceae</taxon>
        <taxon>Arxiozyma</taxon>
    </lineage>
</organism>